<comment type="caution">
    <text evidence="5">The sequence shown here is derived from an EMBL/GenBank/DDBJ whole genome shotgun (WGS) entry which is preliminary data.</text>
</comment>
<evidence type="ECO:0000313" key="5">
    <source>
        <dbReference type="EMBL" id="GHD55767.1"/>
    </source>
</evidence>
<evidence type="ECO:0000256" key="3">
    <source>
        <dbReference type="ARBA" id="ARBA00023004"/>
    </source>
</evidence>
<accession>A0ABQ3GXI8</accession>
<dbReference type="InterPro" id="IPR002908">
    <property type="entry name" value="Frataxin/CyaY"/>
</dbReference>
<evidence type="ECO:0000256" key="1">
    <source>
        <dbReference type="ARBA" id="ARBA00008183"/>
    </source>
</evidence>
<dbReference type="InterPro" id="IPR036524">
    <property type="entry name" value="Frataxin/CyaY_sf"/>
</dbReference>
<name>A0ABQ3GXI8_9NEIS</name>
<protein>
    <recommendedName>
        <fullName evidence="4">Iron-sulfur cluster assembly protein CyaY</fullName>
    </recommendedName>
</protein>
<dbReference type="SMART" id="SM01219">
    <property type="entry name" value="Frataxin_Cyay"/>
    <property type="match status" value="1"/>
</dbReference>
<dbReference type="NCBIfam" id="TIGR03421">
    <property type="entry name" value="FeS_CyaY"/>
    <property type="match status" value="1"/>
</dbReference>
<evidence type="ECO:0000256" key="2">
    <source>
        <dbReference type="ARBA" id="ARBA00022723"/>
    </source>
</evidence>
<dbReference type="PROSITE" id="PS50810">
    <property type="entry name" value="FRATAXIN_2"/>
    <property type="match status" value="1"/>
</dbReference>
<reference evidence="6" key="1">
    <citation type="journal article" date="2019" name="Int. J. Syst. Evol. Microbiol.">
        <title>The Global Catalogue of Microorganisms (GCM) 10K type strain sequencing project: providing services to taxonomists for standard genome sequencing and annotation.</title>
        <authorList>
            <consortium name="The Broad Institute Genomics Platform"/>
            <consortium name="The Broad Institute Genome Sequencing Center for Infectious Disease"/>
            <person name="Wu L."/>
            <person name="Ma J."/>
        </authorList>
    </citation>
    <scope>NUCLEOTIDE SEQUENCE [LARGE SCALE GENOMIC DNA]</scope>
    <source>
        <strain evidence="6">KCTC 23701</strain>
    </source>
</reference>
<dbReference type="RefSeq" id="WP_189458271.1">
    <property type="nucleotide sequence ID" value="NZ_BMYO01000001.1"/>
</dbReference>
<keyword evidence="6" id="KW-1185">Reference proteome</keyword>
<proteinExistence type="inferred from homology"/>
<sequence>MTESEFLSETDRIFSRIETALDDVDFDIDALRTGNVLEIEFEDGSKVIVNRHVFNQEVWIAARSGGYHYRHDGQHWSNTRGDGEFFADLAAAISLHAGEAFAFG</sequence>
<dbReference type="Pfam" id="PF01491">
    <property type="entry name" value="Frataxin_Cyay"/>
    <property type="match status" value="1"/>
</dbReference>
<keyword evidence="3 4" id="KW-0408">Iron</keyword>
<comment type="similarity">
    <text evidence="1 4">Belongs to the frataxin family.</text>
</comment>
<comment type="function">
    <text evidence="4">Involved in iron-sulfur (Fe-S) cluster assembly. May act as a regulator of Fe-S biogenesis.</text>
</comment>
<evidence type="ECO:0000256" key="4">
    <source>
        <dbReference type="HAMAP-Rule" id="MF_00142"/>
    </source>
</evidence>
<dbReference type="EMBL" id="BMYO01000001">
    <property type="protein sequence ID" value="GHD55767.1"/>
    <property type="molecule type" value="Genomic_DNA"/>
</dbReference>
<gene>
    <name evidence="4 5" type="primary">cyaY</name>
    <name evidence="5" type="ORF">GCM10007350_01820</name>
</gene>
<organism evidence="5 6">
    <name type="scientific">Jeongeupia chitinilytica</name>
    <dbReference type="NCBI Taxonomy" id="1041641"/>
    <lineage>
        <taxon>Bacteria</taxon>
        <taxon>Pseudomonadati</taxon>
        <taxon>Pseudomonadota</taxon>
        <taxon>Betaproteobacteria</taxon>
        <taxon>Neisseriales</taxon>
        <taxon>Chitinibacteraceae</taxon>
        <taxon>Jeongeupia</taxon>
    </lineage>
</organism>
<dbReference type="Proteomes" id="UP000604737">
    <property type="component" value="Unassembled WGS sequence"/>
</dbReference>
<dbReference type="HAMAP" id="MF_00142">
    <property type="entry name" value="CyaY"/>
    <property type="match status" value="1"/>
</dbReference>
<keyword evidence="2 4" id="KW-0479">Metal-binding</keyword>
<evidence type="ECO:0000313" key="6">
    <source>
        <dbReference type="Proteomes" id="UP000604737"/>
    </source>
</evidence>
<dbReference type="InterPro" id="IPR047584">
    <property type="entry name" value="CyaY"/>
</dbReference>
<dbReference type="SUPFAM" id="SSF55387">
    <property type="entry name" value="Frataxin/Nqo15-like"/>
    <property type="match status" value="1"/>
</dbReference>
<dbReference type="Gene3D" id="3.30.920.10">
    <property type="entry name" value="Frataxin/CyaY"/>
    <property type="match status" value="1"/>
</dbReference>